<dbReference type="InterPro" id="IPR011006">
    <property type="entry name" value="CheY-like_superfamily"/>
</dbReference>
<keyword evidence="5" id="KW-0804">Transcription</keyword>
<dbReference type="Gene3D" id="3.40.50.2300">
    <property type="match status" value="1"/>
</dbReference>
<evidence type="ECO:0000256" key="7">
    <source>
        <dbReference type="PROSITE-ProRule" id="PRU01091"/>
    </source>
</evidence>
<evidence type="ECO:0000256" key="1">
    <source>
        <dbReference type="ARBA" id="ARBA00022553"/>
    </source>
</evidence>
<dbReference type="eggNOG" id="COG0745">
    <property type="taxonomic scope" value="Bacteria"/>
</dbReference>
<evidence type="ECO:0000256" key="2">
    <source>
        <dbReference type="ARBA" id="ARBA00023012"/>
    </source>
</evidence>
<dbReference type="SMART" id="SM00448">
    <property type="entry name" value="REC"/>
    <property type="match status" value="1"/>
</dbReference>
<dbReference type="InterPro" id="IPR036388">
    <property type="entry name" value="WH-like_DNA-bd_sf"/>
</dbReference>
<keyword evidence="3" id="KW-0805">Transcription regulation</keyword>
<dbReference type="InParanoid" id="A0A1I5I1I2"/>
<keyword evidence="11" id="KW-1185">Reference proteome</keyword>
<keyword evidence="4 7" id="KW-0238">DNA-binding</keyword>
<dbReference type="EMBL" id="FOVH01000007">
    <property type="protein sequence ID" value="SFO54229.1"/>
    <property type="molecule type" value="Genomic_DNA"/>
</dbReference>
<evidence type="ECO:0000256" key="3">
    <source>
        <dbReference type="ARBA" id="ARBA00023015"/>
    </source>
</evidence>
<evidence type="ECO:0000256" key="4">
    <source>
        <dbReference type="ARBA" id="ARBA00023125"/>
    </source>
</evidence>
<dbReference type="InterPro" id="IPR001789">
    <property type="entry name" value="Sig_transdc_resp-reg_receiver"/>
</dbReference>
<gene>
    <name evidence="10" type="ORF">SAMN04489713_10758</name>
</gene>
<dbReference type="InterPro" id="IPR001867">
    <property type="entry name" value="OmpR/PhoB-type_DNA-bd"/>
</dbReference>
<reference evidence="10 11" key="1">
    <citation type="submission" date="2016-10" db="EMBL/GenBank/DDBJ databases">
        <authorList>
            <person name="de Groot N.N."/>
        </authorList>
    </citation>
    <scope>NUCLEOTIDE SEQUENCE [LARGE SCALE GENOMIC DNA]</scope>
    <source>
        <strain evidence="10 11">DSM 43067</strain>
    </source>
</reference>
<dbReference type="GO" id="GO:0000156">
    <property type="term" value="F:phosphorelay response regulator activity"/>
    <property type="evidence" value="ECO:0007669"/>
    <property type="project" value="TreeGrafter"/>
</dbReference>
<keyword evidence="2" id="KW-0902">Two-component regulatory system</keyword>
<feature type="DNA-binding region" description="OmpR/PhoB-type" evidence="7">
    <location>
        <begin position="132"/>
        <end position="232"/>
    </location>
</feature>
<dbReference type="PROSITE" id="PS50110">
    <property type="entry name" value="RESPONSE_REGULATORY"/>
    <property type="match status" value="1"/>
</dbReference>
<dbReference type="PANTHER" id="PTHR48111:SF4">
    <property type="entry name" value="DNA-BINDING DUAL TRANSCRIPTIONAL REGULATOR OMPR"/>
    <property type="match status" value="1"/>
</dbReference>
<evidence type="ECO:0000256" key="6">
    <source>
        <dbReference type="PROSITE-ProRule" id="PRU00169"/>
    </source>
</evidence>
<dbReference type="GO" id="GO:0005829">
    <property type="term" value="C:cytosol"/>
    <property type="evidence" value="ECO:0007669"/>
    <property type="project" value="TreeGrafter"/>
</dbReference>
<dbReference type="InterPro" id="IPR016032">
    <property type="entry name" value="Sig_transdc_resp-reg_C-effctor"/>
</dbReference>
<dbReference type="GO" id="GO:0006355">
    <property type="term" value="P:regulation of DNA-templated transcription"/>
    <property type="evidence" value="ECO:0007669"/>
    <property type="project" value="InterPro"/>
</dbReference>
<dbReference type="PROSITE" id="PS51755">
    <property type="entry name" value="OMPR_PHOB"/>
    <property type="match status" value="1"/>
</dbReference>
<dbReference type="SUPFAM" id="SSF46894">
    <property type="entry name" value="C-terminal effector domain of the bipartite response regulators"/>
    <property type="match status" value="1"/>
</dbReference>
<dbReference type="STRING" id="1993.SAMN04489713_10758"/>
<dbReference type="CDD" id="cd00383">
    <property type="entry name" value="trans_reg_C"/>
    <property type="match status" value="1"/>
</dbReference>
<organism evidence="10 11">
    <name type="scientific">Actinomadura madurae</name>
    <dbReference type="NCBI Taxonomy" id="1993"/>
    <lineage>
        <taxon>Bacteria</taxon>
        <taxon>Bacillati</taxon>
        <taxon>Actinomycetota</taxon>
        <taxon>Actinomycetes</taxon>
        <taxon>Streptosporangiales</taxon>
        <taxon>Thermomonosporaceae</taxon>
        <taxon>Actinomadura</taxon>
    </lineage>
</organism>
<proteinExistence type="predicted"/>
<dbReference type="CDD" id="cd17574">
    <property type="entry name" value="REC_OmpR"/>
    <property type="match status" value="1"/>
</dbReference>
<dbReference type="SMART" id="SM00862">
    <property type="entry name" value="Trans_reg_C"/>
    <property type="match status" value="1"/>
</dbReference>
<dbReference type="RefSeq" id="WP_075022052.1">
    <property type="nucleotide sequence ID" value="NZ_FOVH01000007.1"/>
</dbReference>
<dbReference type="Gene3D" id="1.10.10.10">
    <property type="entry name" value="Winged helix-like DNA-binding domain superfamily/Winged helix DNA-binding domain"/>
    <property type="match status" value="1"/>
</dbReference>
<sequence length="237" mass="26363">MGARRILVVDDDAKIRMLVRAYLEADGFAVKEAADGTGGLRAALDEKPDLVILDVMMPGLDGFEVLRRLRRRSDVPVILLTARDEEVDRVVGFTAGGDDYVSKPFSARELALRVRAILRRSTVSGDAAATEDVILRFEGLLIDPARRTVVVGDEHVVELTALDFDILHALAEVPGHVFTRRRLLERVWGHDFFGDERVVDVHIRTLRRELGDDAAQPRFIGTVRNVGYRLVASPFPA</sequence>
<dbReference type="FunFam" id="1.10.10.10:FF:000018">
    <property type="entry name" value="DNA-binding response regulator ResD"/>
    <property type="match status" value="1"/>
</dbReference>
<dbReference type="Pfam" id="PF00072">
    <property type="entry name" value="Response_reg"/>
    <property type="match status" value="1"/>
</dbReference>
<feature type="domain" description="Response regulatory" evidence="8">
    <location>
        <begin position="5"/>
        <end position="118"/>
    </location>
</feature>
<dbReference type="InterPro" id="IPR039420">
    <property type="entry name" value="WalR-like"/>
</dbReference>
<name>A0A1I5I1I2_9ACTN</name>
<dbReference type="GO" id="GO:0032993">
    <property type="term" value="C:protein-DNA complex"/>
    <property type="evidence" value="ECO:0007669"/>
    <property type="project" value="TreeGrafter"/>
</dbReference>
<feature type="modified residue" description="4-aspartylphosphate" evidence="6">
    <location>
        <position position="54"/>
    </location>
</feature>
<dbReference type="GO" id="GO:0000976">
    <property type="term" value="F:transcription cis-regulatory region binding"/>
    <property type="evidence" value="ECO:0007669"/>
    <property type="project" value="TreeGrafter"/>
</dbReference>
<evidence type="ECO:0000313" key="11">
    <source>
        <dbReference type="Proteomes" id="UP000183413"/>
    </source>
</evidence>
<dbReference type="Pfam" id="PF00486">
    <property type="entry name" value="Trans_reg_C"/>
    <property type="match status" value="1"/>
</dbReference>
<accession>A0A1I5I1I2</accession>
<feature type="domain" description="OmpR/PhoB-type" evidence="9">
    <location>
        <begin position="132"/>
        <end position="232"/>
    </location>
</feature>
<dbReference type="PANTHER" id="PTHR48111">
    <property type="entry name" value="REGULATOR OF RPOS"/>
    <property type="match status" value="1"/>
</dbReference>
<dbReference type="Gene3D" id="6.10.250.690">
    <property type="match status" value="1"/>
</dbReference>
<keyword evidence="1 6" id="KW-0597">Phosphoprotein</keyword>
<dbReference type="SUPFAM" id="SSF52172">
    <property type="entry name" value="CheY-like"/>
    <property type="match status" value="1"/>
</dbReference>
<evidence type="ECO:0000259" key="9">
    <source>
        <dbReference type="PROSITE" id="PS51755"/>
    </source>
</evidence>
<evidence type="ECO:0000313" key="10">
    <source>
        <dbReference type="EMBL" id="SFO54229.1"/>
    </source>
</evidence>
<dbReference type="AlphaFoldDB" id="A0A1I5I1I2"/>
<evidence type="ECO:0000256" key="5">
    <source>
        <dbReference type="ARBA" id="ARBA00023163"/>
    </source>
</evidence>
<dbReference type="Proteomes" id="UP000183413">
    <property type="component" value="Unassembled WGS sequence"/>
</dbReference>
<evidence type="ECO:0000259" key="8">
    <source>
        <dbReference type="PROSITE" id="PS50110"/>
    </source>
</evidence>
<protein>
    <submittedName>
        <fullName evidence="10">Transcriptional regulatory protein, C terminal</fullName>
    </submittedName>
</protein>
<dbReference type="FunFam" id="3.40.50.2300:FF:000001">
    <property type="entry name" value="DNA-binding response regulator PhoB"/>
    <property type="match status" value="1"/>
</dbReference>